<dbReference type="Pfam" id="PF12796">
    <property type="entry name" value="Ank_2"/>
    <property type="match status" value="2"/>
</dbReference>
<organism evidence="2 3">
    <name type="scientific">Saponaria officinalis</name>
    <name type="common">Common soapwort</name>
    <name type="synonym">Lychnis saponaria</name>
    <dbReference type="NCBI Taxonomy" id="3572"/>
    <lineage>
        <taxon>Eukaryota</taxon>
        <taxon>Viridiplantae</taxon>
        <taxon>Streptophyta</taxon>
        <taxon>Embryophyta</taxon>
        <taxon>Tracheophyta</taxon>
        <taxon>Spermatophyta</taxon>
        <taxon>Magnoliopsida</taxon>
        <taxon>eudicotyledons</taxon>
        <taxon>Gunneridae</taxon>
        <taxon>Pentapetalae</taxon>
        <taxon>Caryophyllales</taxon>
        <taxon>Caryophyllaceae</taxon>
        <taxon>Caryophylleae</taxon>
        <taxon>Saponaria</taxon>
    </lineage>
</organism>
<accession>A0AAW1LGZ7</accession>
<dbReference type="PROSITE" id="PS50088">
    <property type="entry name" value="ANK_REPEAT"/>
    <property type="match status" value="1"/>
</dbReference>
<proteinExistence type="predicted"/>
<evidence type="ECO:0000256" key="1">
    <source>
        <dbReference type="PROSITE-ProRule" id="PRU00023"/>
    </source>
</evidence>
<dbReference type="EMBL" id="JBDFQZ010000004">
    <property type="protein sequence ID" value="KAK9732797.1"/>
    <property type="molecule type" value="Genomic_DNA"/>
</dbReference>
<dbReference type="AlphaFoldDB" id="A0AAW1LGZ7"/>
<comment type="caution">
    <text evidence="2">The sequence shown here is derived from an EMBL/GenBank/DDBJ whole genome shotgun (WGS) entry which is preliminary data.</text>
</comment>
<dbReference type="PANTHER" id="PTHR24121">
    <property type="entry name" value="NO MECHANORECEPTOR POTENTIAL C, ISOFORM D-RELATED"/>
    <property type="match status" value="1"/>
</dbReference>
<protein>
    <submittedName>
        <fullName evidence="2">Uncharacterized protein</fullName>
    </submittedName>
</protein>
<dbReference type="Gene3D" id="1.25.40.20">
    <property type="entry name" value="Ankyrin repeat-containing domain"/>
    <property type="match status" value="3"/>
</dbReference>
<evidence type="ECO:0000313" key="3">
    <source>
        <dbReference type="Proteomes" id="UP001443914"/>
    </source>
</evidence>
<dbReference type="PANTHER" id="PTHR24121:SF22">
    <property type="entry name" value="PROTEIN ACCELERATED CELL DEATH 6-LIKE"/>
    <property type="match status" value="1"/>
</dbReference>
<dbReference type="Proteomes" id="UP001443914">
    <property type="component" value="Unassembled WGS sequence"/>
</dbReference>
<dbReference type="SMART" id="SM00248">
    <property type="entry name" value="ANK"/>
    <property type="match status" value="6"/>
</dbReference>
<keyword evidence="3" id="KW-1185">Reference proteome</keyword>
<gene>
    <name evidence="2" type="ORF">RND81_04G023100</name>
</gene>
<dbReference type="InterPro" id="IPR002110">
    <property type="entry name" value="Ankyrin_rpt"/>
</dbReference>
<evidence type="ECO:0000313" key="2">
    <source>
        <dbReference type="EMBL" id="KAK9732797.1"/>
    </source>
</evidence>
<dbReference type="InterPro" id="IPR036770">
    <property type="entry name" value="Ankyrin_rpt-contain_sf"/>
</dbReference>
<feature type="repeat" description="ANK" evidence="1">
    <location>
        <begin position="245"/>
        <end position="281"/>
    </location>
</feature>
<keyword evidence="1" id="KW-0040">ANK repeat</keyword>
<name>A0AAW1LGZ7_SAPOF</name>
<sequence length="298" mass="33741">MQLRRNSRMSLRRYLQGTVRCSYICWQDKQTWKILLHDAVIAGHLKQIVQFMVDNGLIDAARLGDKEAGDTALHVAVEMDGLNSACCLIKAAPTALYQVNHKGVSPIYKAIKLGYHDFVIYMLQMLSQSLLPACASECFQQPKNAALAHLAIRLRNLGTLKLLTEHLPELVKETDKKGWTPLSYAENKGCLDEVTYLLINFPKSAQKHDKDRSFPIHKAVGGGHISIIKAFYNHCPQTLHHIDQKGRNVLHIAVRYGRDDIFTYLTKELKMDGSFVNLKDSEGKTFMDYAKMQLPKMS</sequence>
<dbReference type="SUPFAM" id="SSF48403">
    <property type="entry name" value="Ankyrin repeat"/>
    <property type="match status" value="1"/>
</dbReference>
<reference evidence="2" key="1">
    <citation type="submission" date="2024-03" db="EMBL/GenBank/DDBJ databases">
        <title>WGS assembly of Saponaria officinalis var. Norfolk2.</title>
        <authorList>
            <person name="Jenkins J."/>
            <person name="Shu S."/>
            <person name="Grimwood J."/>
            <person name="Barry K."/>
            <person name="Goodstein D."/>
            <person name="Schmutz J."/>
            <person name="Leebens-Mack J."/>
            <person name="Osbourn A."/>
        </authorList>
    </citation>
    <scope>NUCLEOTIDE SEQUENCE [LARGE SCALE GENOMIC DNA]</scope>
    <source>
        <strain evidence="2">JIC</strain>
    </source>
</reference>